<dbReference type="AlphaFoldDB" id="J0LK22"/>
<gene>
    <name evidence="2" type="ORF">AURDEDRAFT_169974</name>
</gene>
<dbReference type="Proteomes" id="UP000006514">
    <property type="component" value="Unassembled WGS sequence"/>
</dbReference>
<name>J0LK22_AURST</name>
<reference evidence="3" key="1">
    <citation type="journal article" date="2012" name="Science">
        <title>The Paleozoic origin of enzymatic lignin decomposition reconstructed from 31 fungal genomes.</title>
        <authorList>
            <person name="Floudas D."/>
            <person name="Binder M."/>
            <person name="Riley R."/>
            <person name="Barry K."/>
            <person name="Blanchette R.A."/>
            <person name="Henrissat B."/>
            <person name="Martinez A.T."/>
            <person name="Otillar R."/>
            <person name="Spatafora J.W."/>
            <person name="Yadav J.S."/>
            <person name="Aerts A."/>
            <person name="Benoit I."/>
            <person name="Boyd A."/>
            <person name="Carlson A."/>
            <person name="Copeland A."/>
            <person name="Coutinho P.M."/>
            <person name="de Vries R.P."/>
            <person name="Ferreira P."/>
            <person name="Findley K."/>
            <person name="Foster B."/>
            <person name="Gaskell J."/>
            <person name="Glotzer D."/>
            <person name="Gorecki P."/>
            <person name="Heitman J."/>
            <person name="Hesse C."/>
            <person name="Hori C."/>
            <person name="Igarashi K."/>
            <person name="Jurgens J.A."/>
            <person name="Kallen N."/>
            <person name="Kersten P."/>
            <person name="Kohler A."/>
            <person name="Kuees U."/>
            <person name="Kumar T.K.A."/>
            <person name="Kuo A."/>
            <person name="LaButti K."/>
            <person name="Larrondo L.F."/>
            <person name="Lindquist E."/>
            <person name="Ling A."/>
            <person name="Lombard V."/>
            <person name="Lucas S."/>
            <person name="Lundell T."/>
            <person name="Martin R."/>
            <person name="McLaughlin D.J."/>
            <person name="Morgenstern I."/>
            <person name="Morin E."/>
            <person name="Murat C."/>
            <person name="Nagy L.G."/>
            <person name="Nolan M."/>
            <person name="Ohm R.A."/>
            <person name="Patyshakuliyeva A."/>
            <person name="Rokas A."/>
            <person name="Ruiz-Duenas F.J."/>
            <person name="Sabat G."/>
            <person name="Salamov A."/>
            <person name="Samejima M."/>
            <person name="Schmutz J."/>
            <person name="Slot J.C."/>
            <person name="St John F."/>
            <person name="Stenlid J."/>
            <person name="Sun H."/>
            <person name="Sun S."/>
            <person name="Syed K."/>
            <person name="Tsang A."/>
            <person name="Wiebenga A."/>
            <person name="Young D."/>
            <person name="Pisabarro A."/>
            <person name="Eastwood D.C."/>
            <person name="Martin F."/>
            <person name="Cullen D."/>
            <person name="Grigoriev I.V."/>
            <person name="Hibbett D.S."/>
        </authorList>
    </citation>
    <scope>NUCLEOTIDE SEQUENCE [LARGE SCALE GENOMIC DNA]</scope>
    <source>
        <strain evidence="3">TFB10046</strain>
    </source>
</reference>
<evidence type="ECO:0000256" key="1">
    <source>
        <dbReference type="SAM" id="MobiDB-lite"/>
    </source>
</evidence>
<dbReference type="EMBL" id="JH687797">
    <property type="protein sequence ID" value="EJD40995.1"/>
    <property type="molecule type" value="Genomic_DNA"/>
</dbReference>
<proteinExistence type="predicted"/>
<feature type="region of interest" description="Disordered" evidence="1">
    <location>
        <begin position="1"/>
        <end position="34"/>
    </location>
</feature>
<keyword evidence="3" id="KW-1185">Reference proteome</keyword>
<evidence type="ECO:0000313" key="3">
    <source>
        <dbReference type="Proteomes" id="UP000006514"/>
    </source>
</evidence>
<dbReference type="InParanoid" id="J0LK22"/>
<accession>J0LK22</accession>
<protein>
    <submittedName>
        <fullName evidence="2">Uncharacterized protein</fullName>
    </submittedName>
</protein>
<sequence length="91" mass="10067">MRLACRRARNPTPQQRALSADSPSPGLHCSNAVEWPRTRGRGKYATAEYELPHDDAASQDAIFSRKFEGPYDQPPSRAPSPALPQQGPYCD</sequence>
<dbReference type="KEGG" id="adl:AURDEDRAFT_169974"/>
<feature type="region of interest" description="Disordered" evidence="1">
    <location>
        <begin position="66"/>
        <end position="91"/>
    </location>
</feature>
<organism evidence="2 3">
    <name type="scientific">Auricularia subglabra (strain TFB-10046 / SS5)</name>
    <name type="common">White-rot fungus</name>
    <name type="synonym">Auricularia delicata (strain TFB10046)</name>
    <dbReference type="NCBI Taxonomy" id="717982"/>
    <lineage>
        <taxon>Eukaryota</taxon>
        <taxon>Fungi</taxon>
        <taxon>Dikarya</taxon>
        <taxon>Basidiomycota</taxon>
        <taxon>Agaricomycotina</taxon>
        <taxon>Agaricomycetes</taxon>
        <taxon>Auriculariales</taxon>
        <taxon>Auriculariaceae</taxon>
        <taxon>Auricularia</taxon>
    </lineage>
</organism>
<feature type="compositionally biased region" description="Pro residues" evidence="1">
    <location>
        <begin position="72"/>
        <end position="82"/>
    </location>
</feature>
<evidence type="ECO:0000313" key="2">
    <source>
        <dbReference type="EMBL" id="EJD40995.1"/>
    </source>
</evidence>